<dbReference type="EMBL" id="PITK01001418">
    <property type="protein sequence ID" value="TBU11041.1"/>
    <property type="molecule type" value="Genomic_DNA"/>
</dbReference>
<dbReference type="Proteomes" id="UP000292282">
    <property type="component" value="Unassembled WGS sequence"/>
</dbReference>
<dbReference type="AlphaFoldDB" id="A0A4Q9LTG6"/>
<proteinExistence type="predicted"/>
<reference evidence="1 2" key="1">
    <citation type="submission" date="2017-12" db="EMBL/GenBank/DDBJ databases">
        <authorList>
            <person name="Pombert J.-F."/>
            <person name="Haag K.L."/>
            <person name="Ebert D."/>
        </authorList>
    </citation>
    <scope>NUCLEOTIDE SEQUENCE [LARGE SCALE GENOMIC DNA]</scope>
    <source>
        <strain evidence="1">IL-G-3</strain>
    </source>
</reference>
<evidence type="ECO:0000313" key="2">
    <source>
        <dbReference type="Proteomes" id="UP000292282"/>
    </source>
</evidence>
<protein>
    <submittedName>
        <fullName evidence="1">Uncharacterized protein</fullName>
    </submittedName>
</protein>
<sequence length="220" mass="25953">MNDVINNVSEKILLPKTMSMKVLLLLLIVQNCVDIKLFYVDSRDDFDKGLENTIIINSLLSNTTIFVKDENKCYQMSEFISYIKAKHQFQAIHHFTVQYSSNSNFTVGLFERNREINTIFLGNFLEKQVNLFNLLLNDSNFFLYETLGGNTFLDFLRLSKIFGIQDDKKFETCLKELIQYYNRELKDEYFQNLMINFQTFQQEVDNWVILKSFNILGCSL</sequence>
<comment type="caution">
    <text evidence="1">The sequence shown here is derived from an EMBL/GenBank/DDBJ whole genome shotgun (WGS) entry which is preliminary data.</text>
</comment>
<name>A0A4Q9LTG6_9MICR</name>
<accession>A0A4Q9LTG6</accession>
<evidence type="ECO:0000313" key="1">
    <source>
        <dbReference type="EMBL" id="TBU11041.1"/>
    </source>
</evidence>
<dbReference type="VEuPathDB" id="MicrosporidiaDB:CWI38_1418p0020"/>
<organism evidence="1 2">
    <name type="scientific">Hamiltosporidium tvaerminnensis</name>
    <dbReference type="NCBI Taxonomy" id="1176355"/>
    <lineage>
        <taxon>Eukaryota</taxon>
        <taxon>Fungi</taxon>
        <taxon>Fungi incertae sedis</taxon>
        <taxon>Microsporidia</taxon>
        <taxon>Dubosqiidae</taxon>
        <taxon>Hamiltosporidium</taxon>
    </lineage>
</organism>
<keyword evidence="2" id="KW-1185">Reference proteome</keyword>
<feature type="non-terminal residue" evidence="1">
    <location>
        <position position="220"/>
    </location>
</feature>
<gene>
    <name evidence="1" type="ORF">CWI38_1418p0020</name>
</gene>